<dbReference type="Proteomes" id="UP000193689">
    <property type="component" value="Unassembled WGS sequence"/>
</dbReference>
<dbReference type="InterPro" id="IPR012951">
    <property type="entry name" value="BBE"/>
</dbReference>
<dbReference type="InParanoid" id="A0A1Y2EI07"/>
<dbReference type="SUPFAM" id="SSF56176">
    <property type="entry name" value="FAD-binding/transporter-associated domain-like"/>
    <property type="match status" value="1"/>
</dbReference>
<comment type="similarity">
    <text evidence="1">Belongs to the oxygen-dependent FAD-linked oxidoreductase family.</text>
</comment>
<dbReference type="PANTHER" id="PTHR42973">
    <property type="entry name" value="BINDING OXIDOREDUCTASE, PUTATIVE (AFU_ORTHOLOGUE AFUA_1G17690)-RELATED"/>
    <property type="match status" value="1"/>
</dbReference>
<evidence type="ECO:0000259" key="5">
    <source>
        <dbReference type="PROSITE" id="PS51387"/>
    </source>
</evidence>
<evidence type="ECO:0000256" key="2">
    <source>
        <dbReference type="ARBA" id="ARBA00022630"/>
    </source>
</evidence>
<dbReference type="InterPro" id="IPR036318">
    <property type="entry name" value="FAD-bd_PCMH-like_sf"/>
</dbReference>
<dbReference type="RefSeq" id="XP_040720669.1">
    <property type="nucleotide sequence ID" value="XM_040862619.1"/>
</dbReference>
<dbReference type="InterPro" id="IPR016169">
    <property type="entry name" value="FAD-bd_PCMH_sub2"/>
</dbReference>
<dbReference type="PROSITE" id="PS51387">
    <property type="entry name" value="FAD_PCMH"/>
    <property type="match status" value="1"/>
</dbReference>
<dbReference type="InterPro" id="IPR016164">
    <property type="entry name" value="FAD-linked_Oxase-like_C"/>
</dbReference>
<proteinExistence type="inferred from homology"/>
<dbReference type="Gene3D" id="3.40.462.20">
    <property type="match status" value="1"/>
</dbReference>
<gene>
    <name evidence="6" type="ORF">BCR38DRAFT_462358</name>
</gene>
<reference evidence="6 7" key="1">
    <citation type="submission" date="2016-07" db="EMBL/GenBank/DDBJ databases">
        <title>Pervasive Adenine N6-methylation of Active Genes in Fungi.</title>
        <authorList>
            <consortium name="DOE Joint Genome Institute"/>
            <person name="Mondo S.J."/>
            <person name="Dannebaum R.O."/>
            <person name="Kuo R.C."/>
            <person name="Labutti K."/>
            <person name="Haridas S."/>
            <person name="Kuo A."/>
            <person name="Salamov A."/>
            <person name="Ahrendt S.R."/>
            <person name="Lipzen A."/>
            <person name="Sullivan W."/>
            <person name="Andreopoulos W.B."/>
            <person name="Clum A."/>
            <person name="Lindquist E."/>
            <person name="Daum C."/>
            <person name="Ramamoorthy G.K."/>
            <person name="Gryganskyi A."/>
            <person name="Culley D."/>
            <person name="Magnuson J.K."/>
            <person name="James T.Y."/>
            <person name="O'Malley M.A."/>
            <person name="Stajich J.E."/>
            <person name="Spatafora J.W."/>
            <person name="Visel A."/>
            <person name="Grigoriev I.V."/>
        </authorList>
    </citation>
    <scope>NUCLEOTIDE SEQUENCE [LARGE SCALE GENOMIC DNA]</scope>
    <source>
        <strain evidence="6 7">CBS 129021</strain>
    </source>
</reference>
<evidence type="ECO:0000256" key="1">
    <source>
        <dbReference type="ARBA" id="ARBA00005466"/>
    </source>
</evidence>
<dbReference type="Pfam" id="PF01565">
    <property type="entry name" value="FAD_binding_4"/>
    <property type="match status" value="1"/>
</dbReference>
<keyword evidence="4" id="KW-0560">Oxidoreductase</keyword>
<dbReference type="AlphaFoldDB" id="A0A1Y2EI07"/>
<keyword evidence="3" id="KW-0274">FAD</keyword>
<evidence type="ECO:0000313" key="7">
    <source>
        <dbReference type="Proteomes" id="UP000193689"/>
    </source>
</evidence>
<dbReference type="InterPro" id="IPR050416">
    <property type="entry name" value="FAD-linked_Oxidoreductase"/>
</dbReference>
<dbReference type="PANTHER" id="PTHR42973:SF15">
    <property type="entry name" value="FAD-BINDING PCMH-TYPE DOMAIN-CONTAINING PROTEIN"/>
    <property type="match status" value="1"/>
</dbReference>
<dbReference type="GO" id="GO:0071949">
    <property type="term" value="F:FAD binding"/>
    <property type="evidence" value="ECO:0007669"/>
    <property type="project" value="InterPro"/>
</dbReference>
<dbReference type="Gene3D" id="3.30.465.10">
    <property type="match status" value="1"/>
</dbReference>
<dbReference type="GeneID" id="63778831"/>
<dbReference type="EMBL" id="MCFJ01000001">
    <property type="protein sequence ID" value="ORY71077.1"/>
    <property type="molecule type" value="Genomic_DNA"/>
</dbReference>
<dbReference type="InterPro" id="IPR016166">
    <property type="entry name" value="FAD-bd_PCMH"/>
</dbReference>
<keyword evidence="7" id="KW-1185">Reference proteome</keyword>
<dbReference type="Pfam" id="PF08031">
    <property type="entry name" value="BBE"/>
    <property type="match status" value="1"/>
</dbReference>
<protein>
    <recommendedName>
        <fullName evidence="5">FAD-binding PCMH-type domain-containing protein</fullName>
    </recommendedName>
</protein>
<keyword evidence="2" id="KW-0285">Flavoprotein</keyword>
<accession>A0A1Y2EI07</accession>
<comment type="caution">
    <text evidence="6">The sequence shown here is derived from an EMBL/GenBank/DDBJ whole genome shotgun (WGS) entry which is preliminary data.</text>
</comment>
<dbReference type="GO" id="GO:0016491">
    <property type="term" value="F:oxidoreductase activity"/>
    <property type="evidence" value="ECO:0007669"/>
    <property type="project" value="UniProtKB-KW"/>
</dbReference>
<dbReference type="InterPro" id="IPR006094">
    <property type="entry name" value="Oxid_FAD_bind_N"/>
</dbReference>
<dbReference type="STRING" id="1141098.A0A1Y2EI07"/>
<sequence length="481" mass="52793">MPSQASPLDQITLIGSLKAKKVPHKLAILPNLPDYRTYNIRLPYKPAIIVLPENEFHIQAAVLCASKHGIKVQAKSGGHSYASFSNGGVDGAMMIDLQNLQNIKLDTTLDIAKVGGGVRLGNLALGLYEQGKTAVSHGTCAGVGIGGHFTHGGYGFSSRAWGLAMDHIVGLDVVLADGSFVRANKDNNQDIYWGMRGAADSLGIVVNFYLETHQAPETVVNWHFDIPDVAKSLEGYILAFEHVQSFSQNSSIVDRNIGFGMNIGARGFCVSGTYFGTMEKFNAVIVPELLRGLPKPARTDIKETDWLTSLKMLNSGNSLNITNPYTERSNFFAKSVTVPEPGMSRQALESYLTYVLEKGANAPVHWFALVDLYGGVDSQINIKDEKFAAFQHRGDLWVAQHYGYIDDEANFPDEGIEFINGLNEAMVKGLPKYGAYENYVDPSLTRKEAHELYYGPTITERLKGIKEKIDPRNIFANPQSI</sequence>
<evidence type="ECO:0000256" key="3">
    <source>
        <dbReference type="ARBA" id="ARBA00022827"/>
    </source>
</evidence>
<evidence type="ECO:0000256" key="4">
    <source>
        <dbReference type="ARBA" id="ARBA00023002"/>
    </source>
</evidence>
<dbReference type="SUPFAM" id="SSF55103">
    <property type="entry name" value="FAD-linked oxidases, C-terminal domain"/>
    <property type="match status" value="1"/>
</dbReference>
<name>A0A1Y2EI07_9PEZI</name>
<feature type="domain" description="FAD-binding PCMH-type" evidence="5">
    <location>
        <begin position="42"/>
        <end position="215"/>
    </location>
</feature>
<dbReference type="OrthoDB" id="407275at2759"/>
<evidence type="ECO:0000313" key="6">
    <source>
        <dbReference type="EMBL" id="ORY71077.1"/>
    </source>
</evidence>
<organism evidence="6 7">
    <name type="scientific">Pseudomassariella vexata</name>
    <dbReference type="NCBI Taxonomy" id="1141098"/>
    <lineage>
        <taxon>Eukaryota</taxon>
        <taxon>Fungi</taxon>
        <taxon>Dikarya</taxon>
        <taxon>Ascomycota</taxon>
        <taxon>Pezizomycotina</taxon>
        <taxon>Sordariomycetes</taxon>
        <taxon>Xylariomycetidae</taxon>
        <taxon>Amphisphaeriales</taxon>
        <taxon>Pseudomassariaceae</taxon>
        <taxon>Pseudomassariella</taxon>
    </lineage>
</organism>